<evidence type="ECO:0000256" key="2">
    <source>
        <dbReference type="ARBA" id="ARBA00022676"/>
    </source>
</evidence>
<keyword evidence="5" id="KW-1185">Reference proteome</keyword>
<dbReference type="InterPro" id="IPR029044">
    <property type="entry name" value="Nucleotide-diphossugar_trans"/>
</dbReference>
<dbReference type="InterPro" id="IPR050757">
    <property type="entry name" value="Collagen_mod_GT25"/>
</dbReference>
<comment type="caution">
    <text evidence="4">The sequence shown here is derived from an EMBL/GenBank/DDBJ whole genome shotgun (WGS) entry which is preliminary data.</text>
</comment>
<accession>A0ABV6KRS5</accession>
<evidence type="ECO:0000313" key="5">
    <source>
        <dbReference type="Proteomes" id="UP001589738"/>
    </source>
</evidence>
<sequence length="259" mass="30625">MIPTDMVTIAILAKDKAHVLPLYLELIENQTYPASQIKLYIRTNNNNDNTAEILESWIDKVKERYSEIYYDASDVEARVQDYSPHEWNFIRFKVVGRIRQESVDWAKEKGTHYFVADCDNFVVPETIETLVKTGLPVVAPLLRNGDLPWHPYSNYHFKTDENGYYKEESMYHDVLHHRVKGLIEVEVVHCTYFIRHEVLEYINYDDGSGRFEYVIFSDVLRKWGIPQYIDNRRIYGKLTFCDTEQEFNLTNISVDNLTY</sequence>
<evidence type="ECO:0000256" key="3">
    <source>
        <dbReference type="ARBA" id="ARBA00022679"/>
    </source>
</evidence>
<dbReference type="RefSeq" id="WP_377058238.1">
    <property type="nucleotide sequence ID" value="NZ_JBHLUU010000070.1"/>
</dbReference>
<protein>
    <submittedName>
        <fullName evidence="4">Uncharacterized protein</fullName>
    </submittedName>
</protein>
<comment type="similarity">
    <text evidence="1">Belongs to the glycosyltransferase 25 family.</text>
</comment>
<reference evidence="4 5" key="1">
    <citation type="submission" date="2024-09" db="EMBL/GenBank/DDBJ databases">
        <authorList>
            <person name="Sun Q."/>
            <person name="Mori K."/>
        </authorList>
    </citation>
    <scope>NUCLEOTIDE SEQUENCE [LARGE SCALE GENOMIC DNA]</scope>
    <source>
        <strain evidence="4 5">CGMCC 1.9126</strain>
    </source>
</reference>
<dbReference type="PANTHER" id="PTHR10730">
    <property type="entry name" value="PROCOLLAGEN-LYSINE,2-OXOGLUTARATE 5-DIOXYGENASE/GLYCOSYLTRANSFERASE 25 FAMILY MEMBER"/>
    <property type="match status" value="1"/>
</dbReference>
<keyword evidence="2" id="KW-0328">Glycosyltransferase</keyword>
<name>A0ABV6KRS5_9BACI</name>
<evidence type="ECO:0000256" key="1">
    <source>
        <dbReference type="ARBA" id="ARBA00006721"/>
    </source>
</evidence>
<dbReference type="PANTHER" id="PTHR10730:SF53">
    <property type="entry name" value="GLYCOSYLTRANSFERASE 25 FAMILY MEMBER"/>
    <property type="match status" value="1"/>
</dbReference>
<dbReference type="EMBL" id="JBHLUU010000070">
    <property type="protein sequence ID" value="MFC0475964.1"/>
    <property type="molecule type" value="Genomic_DNA"/>
</dbReference>
<dbReference type="SUPFAM" id="SSF53448">
    <property type="entry name" value="Nucleotide-diphospho-sugar transferases"/>
    <property type="match status" value="1"/>
</dbReference>
<gene>
    <name evidence="4" type="ORF">ACFFHF_12010</name>
</gene>
<evidence type="ECO:0000313" key="4">
    <source>
        <dbReference type="EMBL" id="MFC0475964.1"/>
    </source>
</evidence>
<keyword evidence="3" id="KW-0808">Transferase</keyword>
<organism evidence="4 5">
    <name type="scientific">Robertmurraya beringensis</name>
    <dbReference type="NCBI Taxonomy" id="641660"/>
    <lineage>
        <taxon>Bacteria</taxon>
        <taxon>Bacillati</taxon>
        <taxon>Bacillota</taxon>
        <taxon>Bacilli</taxon>
        <taxon>Bacillales</taxon>
        <taxon>Bacillaceae</taxon>
        <taxon>Robertmurraya</taxon>
    </lineage>
</organism>
<dbReference type="Proteomes" id="UP001589738">
    <property type="component" value="Unassembled WGS sequence"/>
</dbReference>
<dbReference type="Gene3D" id="3.90.550.10">
    <property type="entry name" value="Spore Coat Polysaccharide Biosynthesis Protein SpsA, Chain A"/>
    <property type="match status" value="1"/>
</dbReference>
<proteinExistence type="inferred from homology"/>